<dbReference type="GO" id="GO:0000350">
    <property type="term" value="P:generation of catalytic spliceosome for second transesterification step"/>
    <property type="evidence" value="ECO:0007669"/>
    <property type="project" value="EnsemblFungi"/>
</dbReference>
<evidence type="ECO:0000313" key="13">
    <source>
        <dbReference type="Proteomes" id="UP000000689"/>
    </source>
</evidence>
<evidence type="ECO:0000259" key="11">
    <source>
        <dbReference type="PROSITE" id="PS51294"/>
    </source>
</evidence>
<dbReference type="PANTHER" id="PTHR45885">
    <property type="entry name" value="CELL DIVISION CYCLE 5-LIKE PROTEIN"/>
    <property type="match status" value="1"/>
</dbReference>
<feature type="domain" description="Myb-like" evidence="10">
    <location>
        <begin position="57"/>
        <end position="106"/>
    </location>
</feature>
<dbReference type="AlphaFoldDB" id="G0WHN5"/>
<sequence length="620" mass="71566">MAPVPIYVKGGVWTNVEDQILKAAIQKYGTHRWSKIASLLHKKTARQCEIRWNEYLNPTLNFNDFSKDEDVKLLDLARKLPNQWRTIADSLGRTAQFCIERYNKLLSADDNDQATKEEEGKEGDRENLMLGSSLDFKIGDVNPNAETQAAKPDKEILDDDEREMVAEARARLMNTQGKKATRKIRERMLEESKRVAQLQKRRELKVAGINTKIKKGKKKYESEIDYNEDIVYEQEPVAGLYDTTEEDKRSEINFKNFEKAVNRKGLKENNKNEESTSRPLGTKPTIKKRKAFDDRDGKLGPMTVTDNILTNDFKKPKLSLSKPGVASEYESAETIESKRQQLLDAKDVGVILKHGKSAPVVKTEIEPDLTSTKPTMSRKQIAKYLVKMFAMLPSPKNDFEIEIDDEYTDEGDNTDEIQRNVDDERTDNQGKTPLFSDNDEEYKVDEATTFPIDIPCLEYSDELPLPGTIESPNDDFALEFNKLILCSLSESTYMEDREFEKCYNDVSMMISEEQKLMPKDKKKMYLNAVENYPPKLGELQESIQDKCDRIREVQKDLLYLDALKQENTELNSDLCGNIIPNLRDLQMKYYIYYRIFQNESKGIKQRKEGLENDLLGSFRR</sequence>
<dbReference type="InterPro" id="IPR047242">
    <property type="entry name" value="CDC5L/Cef1"/>
</dbReference>
<evidence type="ECO:0000259" key="10">
    <source>
        <dbReference type="PROSITE" id="PS50090"/>
    </source>
</evidence>
<dbReference type="STRING" id="1071378.G0WHN5"/>
<dbReference type="Pfam" id="PF00249">
    <property type="entry name" value="Myb_DNA-binding"/>
    <property type="match status" value="2"/>
</dbReference>
<feature type="domain" description="HTH myb-type" evidence="11">
    <location>
        <begin position="8"/>
        <end position="60"/>
    </location>
</feature>
<dbReference type="GO" id="GO:0003677">
    <property type="term" value="F:DNA binding"/>
    <property type="evidence" value="ECO:0007669"/>
    <property type="project" value="UniProtKB-KW"/>
</dbReference>
<dbReference type="OrthoDB" id="1410009at2759"/>
<feature type="domain" description="HTH myb-type" evidence="11">
    <location>
        <begin position="65"/>
        <end position="110"/>
    </location>
</feature>
<keyword evidence="2" id="KW-0507">mRNA processing</keyword>
<dbReference type="InterPro" id="IPR047240">
    <property type="entry name" value="SANT_CDC5L_II"/>
</dbReference>
<name>G0WHN5_NAUDC</name>
<dbReference type="GO" id="GO:0071006">
    <property type="term" value="C:U2-type catalytic step 1 spliceosome"/>
    <property type="evidence" value="ECO:0007669"/>
    <property type="project" value="EnsemblFungi"/>
</dbReference>
<dbReference type="SMART" id="SM00717">
    <property type="entry name" value="SANT"/>
    <property type="match status" value="2"/>
</dbReference>
<dbReference type="GO" id="GO:0000386">
    <property type="term" value="F:second spliceosomal transesterification activity"/>
    <property type="evidence" value="ECO:0007669"/>
    <property type="project" value="EnsemblFungi"/>
</dbReference>
<feature type="compositionally biased region" description="Basic and acidic residues" evidence="9">
    <location>
        <begin position="263"/>
        <end position="276"/>
    </location>
</feature>
<keyword evidence="6" id="KW-0508">mRNA splicing</keyword>
<dbReference type="HOGENOM" id="CLU_009082_2_1_1"/>
<dbReference type="CDD" id="cd11659">
    <property type="entry name" value="SANT_CDC5_II"/>
    <property type="match status" value="1"/>
</dbReference>
<evidence type="ECO:0000256" key="4">
    <source>
        <dbReference type="ARBA" id="ARBA00022737"/>
    </source>
</evidence>
<dbReference type="InterPro" id="IPR017930">
    <property type="entry name" value="Myb_dom"/>
</dbReference>
<dbReference type="InterPro" id="IPR009057">
    <property type="entry name" value="Homeodomain-like_sf"/>
</dbReference>
<dbReference type="PROSITE" id="PS51294">
    <property type="entry name" value="HTH_MYB"/>
    <property type="match status" value="2"/>
</dbReference>
<evidence type="ECO:0000313" key="12">
    <source>
        <dbReference type="EMBL" id="CCD27296.1"/>
    </source>
</evidence>
<evidence type="ECO:0000256" key="6">
    <source>
        <dbReference type="ARBA" id="ARBA00023187"/>
    </source>
</evidence>
<evidence type="ECO:0000256" key="9">
    <source>
        <dbReference type="SAM" id="MobiDB-lite"/>
    </source>
</evidence>
<dbReference type="KEGG" id="ndi:NDAI_0K01050"/>
<dbReference type="Proteomes" id="UP000000689">
    <property type="component" value="Chromosome 11"/>
</dbReference>
<comment type="similarity">
    <text evidence="1">Belongs to the CEF1 family.</text>
</comment>
<feature type="compositionally biased region" description="Basic and acidic residues" evidence="9">
    <location>
        <begin position="416"/>
        <end position="428"/>
    </location>
</feature>
<dbReference type="GeneID" id="11497584"/>
<accession>G0WHN5</accession>
<evidence type="ECO:0000256" key="7">
    <source>
        <dbReference type="ARBA" id="ARBA00023242"/>
    </source>
</evidence>
<dbReference type="CDD" id="cd00167">
    <property type="entry name" value="SANT"/>
    <property type="match status" value="1"/>
</dbReference>
<dbReference type="SUPFAM" id="SSF46689">
    <property type="entry name" value="Homeodomain-like"/>
    <property type="match status" value="1"/>
</dbReference>
<protein>
    <recommendedName>
        <fullName evidence="8">Pre-mRNA-splicing factor CEF1</fullName>
    </recommendedName>
</protein>
<dbReference type="InterPro" id="IPR001005">
    <property type="entry name" value="SANT/Myb"/>
</dbReference>
<proteinExistence type="inferred from homology"/>
<gene>
    <name evidence="12" type="primary">NDAI0K01050</name>
    <name evidence="12" type="ordered locus">NDAI_0K01050</name>
</gene>
<dbReference type="Gene3D" id="1.10.10.60">
    <property type="entry name" value="Homeodomain-like"/>
    <property type="match status" value="2"/>
</dbReference>
<dbReference type="eggNOG" id="KOG0050">
    <property type="taxonomic scope" value="Eukaryota"/>
</dbReference>
<evidence type="ECO:0000256" key="3">
    <source>
        <dbReference type="ARBA" id="ARBA00022728"/>
    </source>
</evidence>
<feature type="region of interest" description="Disordered" evidence="9">
    <location>
        <begin position="263"/>
        <end position="284"/>
    </location>
</feature>
<evidence type="ECO:0000256" key="1">
    <source>
        <dbReference type="ARBA" id="ARBA00010506"/>
    </source>
</evidence>
<evidence type="ECO:0000256" key="8">
    <source>
        <dbReference type="ARBA" id="ARBA00034837"/>
    </source>
</evidence>
<evidence type="ECO:0000256" key="5">
    <source>
        <dbReference type="ARBA" id="ARBA00023125"/>
    </source>
</evidence>
<keyword evidence="4" id="KW-0677">Repeat</keyword>
<keyword evidence="3" id="KW-0747">Spliceosome</keyword>
<keyword evidence="5" id="KW-0238">DNA-binding</keyword>
<feature type="domain" description="Myb-like" evidence="10">
    <location>
        <begin position="9"/>
        <end position="56"/>
    </location>
</feature>
<dbReference type="RefSeq" id="XP_003672539.1">
    <property type="nucleotide sequence ID" value="XM_003672491.1"/>
</dbReference>
<evidence type="ECO:0000256" key="2">
    <source>
        <dbReference type="ARBA" id="ARBA00022664"/>
    </source>
</evidence>
<dbReference type="OMA" id="KYGTHQW"/>
<dbReference type="GO" id="GO:0000974">
    <property type="term" value="C:Prp19 complex"/>
    <property type="evidence" value="ECO:0007669"/>
    <property type="project" value="EnsemblFungi"/>
</dbReference>
<keyword evidence="7" id="KW-0539">Nucleus</keyword>
<feature type="region of interest" description="Disordered" evidence="9">
    <location>
        <begin position="409"/>
        <end position="437"/>
    </location>
</feature>
<reference evidence="12 13" key="1">
    <citation type="journal article" date="2011" name="Proc. Natl. Acad. Sci. U.S.A.">
        <title>Evolutionary erosion of yeast sex chromosomes by mating-type switching accidents.</title>
        <authorList>
            <person name="Gordon J.L."/>
            <person name="Armisen D."/>
            <person name="Proux-Wera E."/>
            <person name="Oheigeartaigh S.S."/>
            <person name="Byrne K.P."/>
            <person name="Wolfe K.H."/>
        </authorList>
    </citation>
    <scope>NUCLEOTIDE SEQUENCE [LARGE SCALE GENOMIC DNA]</scope>
    <source>
        <strain evidence="13">ATCC 10597 / BCRC 20456 / CBS 421 / NBRC 0211 / NRRL Y-12639</strain>
    </source>
</reference>
<dbReference type="PROSITE" id="PS50090">
    <property type="entry name" value="MYB_LIKE"/>
    <property type="match status" value="2"/>
</dbReference>
<dbReference type="PANTHER" id="PTHR45885:SF1">
    <property type="entry name" value="CELL DIVISION CYCLE 5-LIKE PROTEIN"/>
    <property type="match status" value="1"/>
</dbReference>
<organism evidence="12 13">
    <name type="scientific">Naumovozyma dairenensis (strain ATCC 10597 / BCRC 20456 / CBS 421 / NBRC 0211 / NRRL Y-12639)</name>
    <name type="common">Saccharomyces dairenensis</name>
    <dbReference type="NCBI Taxonomy" id="1071378"/>
    <lineage>
        <taxon>Eukaryota</taxon>
        <taxon>Fungi</taxon>
        <taxon>Dikarya</taxon>
        <taxon>Ascomycota</taxon>
        <taxon>Saccharomycotina</taxon>
        <taxon>Saccharomycetes</taxon>
        <taxon>Saccharomycetales</taxon>
        <taxon>Saccharomycetaceae</taxon>
        <taxon>Naumovozyma</taxon>
    </lineage>
</organism>
<keyword evidence="13" id="KW-1185">Reference proteome</keyword>
<dbReference type="EMBL" id="HE580277">
    <property type="protein sequence ID" value="CCD27296.1"/>
    <property type="molecule type" value="Genomic_DNA"/>
</dbReference>